<accession>A0AAN8NGJ9</accession>
<feature type="transmembrane region" description="Helical" evidence="2">
    <location>
        <begin position="171"/>
        <end position="193"/>
    </location>
</feature>
<gene>
    <name evidence="4" type="ORF">TWF506_005987</name>
</gene>
<name>A0AAN8NGJ9_9PEZI</name>
<evidence type="ECO:0000313" key="5">
    <source>
        <dbReference type="Proteomes" id="UP001307849"/>
    </source>
</evidence>
<feature type="transmembrane region" description="Helical" evidence="2">
    <location>
        <begin position="139"/>
        <end position="156"/>
    </location>
</feature>
<evidence type="ECO:0000256" key="1">
    <source>
        <dbReference type="SAM" id="MobiDB-lite"/>
    </source>
</evidence>
<organism evidence="4 5">
    <name type="scientific">Arthrobotrys conoides</name>
    <dbReference type="NCBI Taxonomy" id="74498"/>
    <lineage>
        <taxon>Eukaryota</taxon>
        <taxon>Fungi</taxon>
        <taxon>Dikarya</taxon>
        <taxon>Ascomycota</taxon>
        <taxon>Pezizomycotina</taxon>
        <taxon>Orbiliomycetes</taxon>
        <taxon>Orbiliales</taxon>
        <taxon>Orbiliaceae</taxon>
        <taxon>Arthrobotrys</taxon>
    </lineage>
</organism>
<comment type="caution">
    <text evidence="4">The sequence shown here is derived from an EMBL/GenBank/DDBJ whole genome shotgun (WGS) entry which is preliminary data.</text>
</comment>
<feature type="signal peptide" evidence="3">
    <location>
        <begin position="1"/>
        <end position="17"/>
    </location>
</feature>
<keyword evidence="2" id="KW-0472">Membrane</keyword>
<keyword evidence="2" id="KW-1133">Transmembrane helix</keyword>
<dbReference type="EMBL" id="JAVHJM010000003">
    <property type="protein sequence ID" value="KAK6516074.1"/>
    <property type="molecule type" value="Genomic_DNA"/>
</dbReference>
<evidence type="ECO:0000256" key="3">
    <source>
        <dbReference type="SAM" id="SignalP"/>
    </source>
</evidence>
<feature type="compositionally biased region" description="Low complexity" evidence="1">
    <location>
        <begin position="231"/>
        <end position="245"/>
    </location>
</feature>
<protein>
    <submittedName>
        <fullName evidence="4">Uncharacterized protein</fullName>
    </submittedName>
</protein>
<feature type="transmembrane region" description="Helical" evidence="2">
    <location>
        <begin position="33"/>
        <end position="57"/>
    </location>
</feature>
<reference evidence="4 5" key="1">
    <citation type="submission" date="2019-10" db="EMBL/GenBank/DDBJ databases">
        <authorList>
            <person name="Palmer J.M."/>
        </authorList>
    </citation>
    <scope>NUCLEOTIDE SEQUENCE [LARGE SCALE GENOMIC DNA]</scope>
    <source>
        <strain evidence="4 5">TWF506</strain>
    </source>
</reference>
<feature type="region of interest" description="Disordered" evidence="1">
    <location>
        <begin position="226"/>
        <end position="245"/>
    </location>
</feature>
<keyword evidence="5" id="KW-1185">Reference proteome</keyword>
<evidence type="ECO:0000313" key="4">
    <source>
        <dbReference type="EMBL" id="KAK6516074.1"/>
    </source>
</evidence>
<keyword evidence="3" id="KW-0732">Signal</keyword>
<dbReference type="Proteomes" id="UP001307849">
    <property type="component" value="Unassembled WGS sequence"/>
</dbReference>
<feature type="chain" id="PRO_5042810622" evidence="3">
    <location>
        <begin position="18"/>
        <end position="245"/>
    </location>
</feature>
<sequence length="245" mass="27531">MGRFIFWAFLFPLEVTGLCLVPYLFSNAPRANIVLTSGYLVVPGMGFHFLITTFLAFPFKFLRDKISLSTWFMEQFIVLNFVLQLIGSSALAYKITSQTETGMNHENNIELFTLTTPFTIMQALLLLRPNPRSLGHTFYIKYLTLQMFPGTMIVVARDNYWIWGPGGLTSMYARLSLEFLPMLPFFVMVWPTFTSRSHGKAKGVSVSQEKSKDVAISIKSTATAMKEREVSVSSRGATSSGSRGL</sequence>
<dbReference type="AlphaFoldDB" id="A0AAN8NGJ9"/>
<feature type="transmembrane region" description="Helical" evidence="2">
    <location>
        <begin position="77"/>
        <end position="96"/>
    </location>
</feature>
<keyword evidence="2" id="KW-0812">Transmembrane</keyword>
<evidence type="ECO:0000256" key="2">
    <source>
        <dbReference type="SAM" id="Phobius"/>
    </source>
</evidence>
<proteinExistence type="predicted"/>